<evidence type="ECO:0000313" key="5">
    <source>
        <dbReference type="EMBL" id="CAF1346668.1"/>
    </source>
</evidence>
<feature type="domain" description="BTB" evidence="4">
    <location>
        <begin position="117"/>
        <end position="184"/>
    </location>
</feature>
<dbReference type="PANTHER" id="PTHR46231">
    <property type="entry name" value="ANKYRIN REPEAT AND BTB/POZ DOMAIN-CONTAINING PROTEIN 1"/>
    <property type="match status" value="1"/>
</dbReference>
<dbReference type="Proteomes" id="UP000663882">
    <property type="component" value="Unassembled WGS sequence"/>
</dbReference>
<dbReference type="AlphaFoldDB" id="A0A815H2S1"/>
<dbReference type="Pfam" id="PF12796">
    <property type="entry name" value="Ank_2"/>
    <property type="match status" value="1"/>
</dbReference>
<organism evidence="5 6">
    <name type="scientific">Rotaria sordida</name>
    <dbReference type="NCBI Taxonomy" id="392033"/>
    <lineage>
        <taxon>Eukaryota</taxon>
        <taxon>Metazoa</taxon>
        <taxon>Spiralia</taxon>
        <taxon>Gnathifera</taxon>
        <taxon>Rotifera</taxon>
        <taxon>Eurotatoria</taxon>
        <taxon>Bdelloidea</taxon>
        <taxon>Philodinida</taxon>
        <taxon>Philodinidae</taxon>
        <taxon>Rotaria</taxon>
    </lineage>
</organism>
<dbReference type="OrthoDB" id="684045at2759"/>
<dbReference type="GO" id="GO:0000151">
    <property type="term" value="C:ubiquitin ligase complex"/>
    <property type="evidence" value="ECO:0007669"/>
    <property type="project" value="TreeGrafter"/>
</dbReference>
<evidence type="ECO:0000313" key="6">
    <source>
        <dbReference type="Proteomes" id="UP000663882"/>
    </source>
</evidence>
<dbReference type="Pfam" id="PF00651">
    <property type="entry name" value="BTB"/>
    <property type="match status" value="1"/>
</dbReference>
<evidence type="ECO:0000256" key="2">
    <source>
        <dbReference type="ARBA" id="ARBA00023043"/>
    </source>
</evidence>
<dbReference type="InterPro" id="IPR000210">
    <property type="entry name" value="BTB/POZ_dom"/>
</dbReference>
<dbReference type="GO" id="GO:0005737">
    <property type="term" value="C:cytoplasm"/>
    <property type="evidence" value="ECO:0007669"/>
    <property type="project" value="TreeGrafter"/>
</dbReference>
<dbReference type="PROSITE" id="PS50097">
    <property type="entry name" value="BTB"/>
    <property type="match status" value="1"/>
</dbReference>
<dbReference type="SMART" id="SM00225">
    <property type="entry name" value="BTB"/>
    <property type="match status" value="1"/>
</dbReference>
<dbReference type="SUPFAM" id="SSF48403">
    <property type="entry name" value="Ankyrin repeat"/>
    <property type="match status" value="1"/>
</dbReference>
<gene>
    <name evidence="5" type="ORF">RFH988_LOCUS32078</name>
</gene>
<dbReference type="InterPro" id="IPR011333">
    <property type="entry name" value="SKP1/BTB/POZ_sf"/>
</dbReference>
<feature type="repeat" description="ANK" evidence="3">
    <location>
        <begin position="37"/>
        <end position="69"/>
    </location>
</feature>
<evidence type="ECO:0000256" key="3">
    <source>
        <dbReference type="PROSITE-ProRule" id="PRU00023"/>
    </source>
</evidence>
<dbReference type="SMART" id="SM00248">
    <property type="entry name" value="ANK"/>
    <property type="match status" value="2"/>
</dbReference>
<accession>A0A815H2S1</accession>
<dbReference type="Gene3D" id="3.30.710.10">
    <property type="entry name" value="Potassium Channel Kv1.1, Chain A"/>
    <property type="match status" value="1"/>
</dbReference>
<comment type="caution">
    <text evidence="5">The sequence shown here is derived from an EMBL/GenBank/DDBJ whole genome shotgun (WGS) entry which is preliminary data.</text>
</comment>
<dbReference type="InterPro" id="IPR036770">
    <property type="entry name" value="Ankyrin_rpt-contain_sf"/>
</dbReference>
<keyword evidence="2 3" id="KW-0040">ANK repeat</keyword>
<dbReference type="SUPFAM" id="SSF54695">
    <property type="entry name" value="POZ domain"/>
    <property type="match status" value="1"/>
</dbReference>
<proteinExistence type="predicted"/>
<protein>
    <recommendedName>
        <fullName evidence="4">BTB domain-containing protein</fullName>
    </recommendedName>
</protein>
<dbReference type="Gene3D" id="1.25.40.20">
    <property type="entry name" value="Ankyrin repeat-containing domain"/>
    <property type="match status" value="1"/>
</dbReference>
<dbReference type="PANTHER" id="PTHR46231:SF1">
    <property type="entry name" value="ANKYRIN REPEAT AND BTB_POZ DOMAIN-CONTAINING PROTEIN 1"/>
    <property type="match status" value="1"/>
</dbReference>
<keyword evidence="1" id="KW-0677">Repeat</keyword>
<sequence>MASDRNDLIQSVRRGDLVRVRYLVEHKEVELNIRDRWDSTPLYYACLCGHLEIAQYLLDNGARCEANTFDGERCRYGALNDTIRTLLKNYNVLTARTVKRNTYDEFLRKLYEQGLYSDVTFVVDERIFPLHRCVLAARSSFFHEAFEGRWHGKRNINLTKAKFNVDSFESVVRYLYTNCCEISLDNIDSVKALARSCRLPHLIDLIERKKHEIDQWQASKTASSNIYRLVLEPDEDDDSIRLDFRMLAEQAIPLELRQW</sequence>
<evidence type="ECO:0000259" key="4">
    <source>
        <dbReference type="PROSITE" id="PS50097"/>
    </source>
</evidence>
<dbReference type="PROSITE" id="PS50297">
    <property type="entry name" value="ANK_REP_REGION"/>
    <property type="match status" value="1"/>
</dbReference>
<dbReference type="PROSITE" id="PS50088">
    <property type="entry name" value="ANK_REPEAT"/>
    <property type="match status" value="1"/>
</dbReference>
<feature type="non-terminal residue" evidence="5">
    <location>
        <position position="1"/>
    </location>
</feature>
<dbReference type="EMBL" id="CAJNOO010003607">
    <property type="protein sequence ID" value="CAF1346668.1"/>
    <property type="molecule type" value="Genomic_DNA"/>
</dbReference>
<evidence type="ECO:0000256" key="1">
    <source>
        <dbReference type="ARBA" id="ARBA00022737"/>
    </source>
</evidence>
<reference evidence="5" key="1">
    <citation type="submission" date="2021-02" db="EMBL/GenBank/DDBJ databases">
        <authorList>
            <person name="Nowell W R."/>
        </authorList>
    </citation>
    <scope>NUCLEOTIDE SEQUENCE</scope>
</reference>
<dbReference type="InterPro" id="IPR002110">
    <property type="entry name" value="Ankyrin_rpt"/>
</dbReference>
<name>A0A815H2S1_9BILA</name>
<dbReference type="InterPro" id="IPR044515">
    <property type="entry name" value="ABTB1"/>
</dbReference>